<proteinExistence type="predicted"/>
<dbReference type="Pfam" id="PF00023">
    <property type="entry name" value="Ank"/>
    <property type="match status" value="2"/>
</dbReference>
<dbReference type="AlphaFoldDB" id="A0A2S9PUG7"/>
<dbReference type="PROSITE" id="PS50297">
    <property type="entry name" value="ANK_REP_REGION"/>
    <property type="match status" value="1"/>
</dbReference>
<keyword evidence="6" id="KW-1185">Reference proteome</keyword>
<dbReference type="InterPro" id="IPR002110">
    <property type="entry name" value="Ankyrin_rpt"/>
</dbReference>
<accession>A0A2S9PUG7</accession>
<dbReference type="OrthoDB" id="278248at2"/>
<keyword evidence="5" id="KW-0418">Kinase</keyword>
<evidence type="ECO:0000256" key="2">
    <source>
        <dbReference type="ARBA" id="ARBA00023043"/>
    </source>
</evidence>
<dbReference type="GO" id="GO:0004674">
    <property type="term" value="F:protein serine/threonine kinase activity"/>
    <property type="evidence" value="ECO:0007669"/>
    <property type="project" value="UniProtKB-KW"/>
</dbReference>
<dbReference type="PROSITE" id="PS50088">
    <property type="entry name" value="ANK_REPEAT"/>
    <property type="match status" value="2"/>
</dbReference>
<dbReference type="Proteomes" id="UP000239322">
    <property type="component" value="Unassembled WGS sequence"/>
</dbReference>
<keyword evidence="5" id="KW-0808">Transferase</keyword>
<sequence>MNRRTRKKLAGRLVEAAGAEDRAEARAVLRTGLHPDTPDAVGTTALYAAAVHGDGGMVALLLAAGAAPDRESAGPGAEGTPLCAASCWGHTDAVRALLAHGADPELREDGGTGRTPREWAAAGPHSEATALLTAAARPA</sequence>
<feature type="compositionally biased region" description="Basic and acidic residues" evidence="4">
    <location>
        <begin position="102"/>
        <end position="117"/>
    </location>
</feature>
<dbReference type="SUPFAM" id="SSF48403">
    <property type="entry name" value="Ankyrin repeat"/>
    <property type="match status" value="1"/>
</dbReference>
<gene>
    <name evidence="5" type="ORF">C6N75_17010</name>
</gene>
<evidence type="ECO:0000256" key="3">
    <source>
        <dbReference type="PROSITE-ProRule" id="PRU00023"/>
    </source>
</evidence>
<keyword evidence="5" id="KW-0723">Serine/threonine-protein kinase</keyword>
<dbReference type="EMBL" id="PVLV01000251">
    <property type="protein sequence ID" value="PRH78058.1"/>
    <property type="molecule type" value="Genomic_DNA"/>
</dbReference>
<dbReference type="RefSeq" id="WP_105869756.1">
    <property type="nucleotide sequence ID" value="NZ_PVLV01000251.1"/>
</dbReference>
<evidence type="ECO:0000256" key="4">
    <source>
        <dbReference type="SAM" id="MobiDB-lite"/>
    </source>
</evidence>
<dbReference type="InterPro" id="IPR036770">
    <property type="entry name" value="Ankyrin_rpt-contain_sf"/>
</dbReference>
<dbReference type="PANTHER" id="PTHR24171:SF9">
    <property type="entry name" value="ANKYRIN REPEAT DOMAIN-CONTAINING PROTEIN 39"/>
    <property type="match status" value="1"/>
</dbReference>
<evidence type="ECO:0000313" key="6">
    <source>
        <dbReference type="Proteomes" id="UP000239322"/>
    </source>
</evidence>
<reference evidence="5 6" key="1">
    <citation type="submission" date="2018-03" db="EMBL/GenBank/DDBJ databases">
        <title>Novel Streptomyces sp. from soil.</title>
        <authorList>
            <person name="Tan G.Y.A."/>
            <person name="Lee Z.Y."/>
        </authorList>
    </citation>
    <scope>NUCLEOTIDE SEQUENCE [LARGE SCALE GENOMIC DNA]</scope>
    <source>
        <strain evidence="5 6">ST5x</strain>
    </source>
</reference>
<name>A0A2S9PUG7_9ACTN</name>
<comment type="caution">
    <text evidence="5">The sequence shown here is derived from an EMBL/GenBank/DDBJ whole genome shotgun (WGS) entry which is preliminary data.</text>
</comment>
<dbReference type="SMART" id="SM00248">
    <property type="entry name" value="ANK"/>
    <property type="match status" value="2"/>
</dbReference>
<feature type="region of interest" description="Disordered" evidence="4">
    <location>
        <begin position="101"/>
        <end position="126"/>
    </location>
</feature>
<protein>
    <submittedName>
        <fullName evidence="5">Serine/threonine protein kinase</fullName>
    </submittedName>
</protein>
<feature type="repeat" description="ANK" evidence="3">
    <location>
        <begin position="41"/>
        <end position="73"/>
    </location>
</feature>
<evidence type="ECO:0000256" key="1">
    <source>
        <dbReference type="ARBA" id="ARBA00022737"/>
    </source>
</evidence>
<dbReference type="Gene3D" id="1.25.40.20">
    <property type="entry name" value="Ankyrin repeat-containing domain"/>
    <property type="match status" value="1"/>
</dbReference>
<keyword evidence="1" id="KW-0677">Repeat</keyword>
<dbReference type="PANTHER" id="PTHR24171">
    <property type="entry name" value="ANKYRIN REPEAT DOMAIN-CONTAINING PROTEIN 39-RELATED"/>
    <property type="match status" value="1"/>
</dbReference>
<organism evidence="5 6">
    <name type="scientific">Streptomyces solincola</name>
    <dbReference type="NCBI Taxonomy" id="2100817"/>
    <lineage>
        <taxon>Bacteria</taxon>
        <taxon>Bacillati</taxon>
        <taxon>Actinomycetota</taxon>
        <taxon>Actinomycetes</taxon>
        <taxon>Kitasatosporales</taxon>
        <taxon>Streptomycetaceae</taxon>
        <taxon>Streptomyces</taxon>
    </lineage>
</organism>
<keyword evidence="2 3" id="KW-0040">ANK repeat</keyword>
<evidence type="ECO:0000313" key="5">
    <source>
        <dbReference type="EMBL" id="PRH78058.1"/>
    </source>
</evidence>
<feature type="repeat" description="ANK" evidence="3">
    <location>
        <begin position="77"/>
        <end position="109"/>
    </location>
</feature>